<proteinExistence type="inferred from homology"/>
<evidence type="ECO:0000256" key="2">
    <source>
        <dbReference type="ARBA" id="ARBA00009477"/>
    </source>
</evidence>
<dbReference type="GO" id="GO:0015562">
    <property type="term" value="F:efflux transmembrane transporter activity"/>
    <property type="evidence" value="ECO:0007669"/>
    <property type="project" value="TreeGrafter"/>
</dbReference>
<dbReference type="GO" id="GO:1990281">
    <property type="term" value="C:efflux pump complex"/>
    <property type="evidence" value="ECO:0007669"/>
    <property type="project" value="TreeGrafter"/>
</dbReference>
<dbReference type="SUPFAM" id="SSF111369">
    <property type="entry name" value="HlyD-like secretion proteins"/>
    <property type="match status" value="1"/>
</dbReference>
<dbReference type="InterPro" id="IPR058627">
    <property type="entry name" value="MdtA-like_C"/>
</dbReference>
<evidence type="ECO:0000256" key="3">
    <source>
        <dbReference type="ARBA" id="ARBA00022448"/>
    </source>
</evidence>
<dbReference type="Gene3D" id="1.10.287.470">
    <property type="entry name" value="Helix hairpin bin"/>
    <property type="match status" value="1"/>
</dbReference>
<evidence type="ECO:0000256" key="4">
    <source>
        <dbReference type="SAM" id="Coils"/>
    </source>
</evidence>
<dbReference type="InterPro" id="IPR058625">
    <property type="entry name" value="MdtA-like_BSH"/>
</dbReference>
<feature type="domain" description="Multidrug resistance protein MdtA-like barrel-sandwich hybrid" evidence="5">
    <location>
        <begin position="60"/>
        <end position="210"/>
    </location>
</feature>
<dbReference type="Pfam" id="PF25990">
    <property type="entry name" value="Beta-barrel_YknX"/>
    <property type="match status" value="1"/>
</dbReference>
<keyword evidence="9" id="KW-1185">Reference proteome</keyword>
<keyword evidence="3" id="KW-0813">Transport</keyword>
<dbReference type="Pfam" id="PF25917">
    <property type="entry name" value="BSH_RND"/>
    <property type="match status" value="1"/>
</dbReference>
<dbReference type="Gene3D" id="2.40.30.170">
    <property type="match status" value="1"/>
</dbReference>
<dbReference type="InterPro" id="IPR058636">
    <property type="entry name" value="Beta-barrel_YknX"/>
</dbReference>
<evidence type="ECO:0000313" key="9">
    <source>
        <dbReference type="Proteomes" id="UP000626148"/>
    </source>
</evidence>
<dbReference type="Proteomes" id="UP000626148">
    <property type="component" value="Unassembled WGS sequence"/>
</dbReference>
<comment type="caution">
    <text evidence="8">The sequence shown here is derived from an EMBL/GenBank/DDBJ whole genome shotgun (WGS) entry which is preliminary data.</text>
</comment>
<feature type="domain" description="YknX-like beta-barrel" evidence="7">
    <location>
        <begin position="225"/>
        <end position="298"/>
    </location>
</feature>
<dbReference type="PANTHER" id="PTHR30469">
    <property type="entry name" value="MULTIDRUG RESISTANCE PROTEIN MDTA"/>
    <property type="match status" value="1"/>
</dbReference>
<sequence length="389" mass="42248">MKKALILIVILALAVGTPLVANWTGRDTGTPVETVSLERQTIETLTLASGSIIFGDERKLRPEVTALVSDVLVEEGDAVERNEVVIQLDQDQFQSDVENQQAAVRLREIDIERGQVQIAALENQLDRQQLLFERNVANADSVQALQDQLALARVDLRATQQQLAVAQLALEQAQERLEKTLVRAPIDGTVSALDIKEGEMAISGNTGDQALMTVADTSRTYAEIEIDEADIGRVSRGQTVKVFAVAYPDTPLEGRVETIALTARQAQGRSGLSFTVKVLITDTRDLEIRPGMSCRAEIITTSAGEQWALPLEAVQQDIDAGTAYVWVLENGQAQRREVTLGPSDDRYQAIESGLEPETKVIAGPVRTLIDLTEGQAVTAKVPADSDEAS</sequence>
<name>A0A918K7J8_9GAMM</name>
<comment type="subcellular location">
    <subcellularLocation>
        <location evidence="1">Cell envelope</location>
    </subcellularLocation>
</comment>
<dbReference type="InterPro" id="IPR006143">
    <property type="entry name" value="RND_pump_MFP"/>
</dbReference>
<accession>A0A918K7J8</accession>
<reference evidence="8" key="2">
    <citation type="submission" date="2020-09" db="EMBL/GenBank/DDBJ databases">
        <authorList>
            <person name="Sun Q."/>
            <person name="Kim S."/>
        </authorList>
    </citation>
    <scope>NUCLEOTIDE SEQUENCE</scope>
    <source>
        <strain evidence="8">KCTC 22169</strain>
    </source>
</reference>
<dbReference type="AlphaFoldDB" id="A0A918K7J8"/>
<comment type="similarity">
    <text evidence="2">Belongs to the membrane fusion protein (MFP) (TC 8.A.1) family.</text>
</comment>
<evidence type="ECO:0000259" key="5">
    <source>
        <dbReference type="Pfam" id="PF25917"/>
    </source>
</evidence>
<evidence type="ECO:0000256" key="1">
    <source>
        <dbReference type="ARBA" id="ARBA00004196"/>
    </source>
</evidence>
<feature type="coiled-coil region" evidence="4">
    <location>
        <begin position="111"/>
        <end position="183"/>
    </location>
</feature>
<dbReference type="Gene3D" id="2.40.50.100">
    <property type="match status" value="1"/>
</dbReference>
<evidence type="ECO:0000259" key="6">
    <source>
        <dbReference type="Pfam" id="PF25967"/>
    </source>
</evidence>
<dbReference type="Gene3D" id="2.40.420.20">
    <property type="match status" value="1"/>
</dbReference>
<gene>
    <name evidence="8" type="ORF">GCM10007392_16560</name>
</gene>
<dbReference type="RefSeq" id="WP_189608062.1">
    <property type="nucleotide sequence ID" value="NZ_BMXR01000003.1"/>
</dbReference>
<dbReference type="NCBIfam" id="TIGR01730">
    <property type="entry name" value="RND_mfp"/>
    <property type="match status" value="1"/>
</dbReference>
<reference evidence="8" key="1">
    <citation type="journal article" date="2014" name="Int. J. Syst. Evol. Microbiol.">
        <title>Complete genome sequence of Corynebacterium casei LMG S-19264T (=DSM 44701T), isolated from a smear-ripened cheese.</title>
        <authorList>
            <consortium name="US DOE Joint Genome Institute (JGI-PGF)"/>
            <person name="Walter F."/>
            <person name="Albersmeier A."/>
            <person name="Kalinowski J."/>
            <person name="Ruckert C."/>
        </authorList>
    </citation>
    <scope>NUCLEOTIDE SEQUENCE</scope>
    <source>
        <strain evidence="8">KCTC 22169</strain>
    </source>
</reference>
<keyword evidence="4" id="KW-0175">Coiled coil</keyword>
<evidence type="ECO:0000313" key="8">
    <source>
        <dbReference type="EMBL" id="GGX49859.1"/>
    </source>
</evidence>
<feature type="domain" description="Multidrug resistance protein MdtA-like C-terminal permuted SH3" evidence="6">
    <location>
        <begin position="310"/>
        <end position="362"/>
    </location>
</feature>
<evidence type="ECO:0000259" key="7">
    <source>
        <dbReference type="Pfam" id="PF25990"/>
    </source>
</evidence>
<organism evidence="8 9">
    <name type="scientific">Saccharospirillum salsuginis</name>
    <dbReference type="NCBI Taxonomy" id="418750"/>
    <lineage>
        <taxon>Bacteria</taxon>
        <taxon>Pseudomonadati</taxon>
        <taxon>Pseudomonadota</taxon>
        <taxon>Gammaproteobacteria</taxon>
        <taxon>Oceanospirillales</taxon>
        <taxon>Saccharospirillaceae</taxon>
        <taxon>Saccharospirillum</taxon>
    </lineage>
</organism>
<dbReference type="Pfam" id="PF25967">
    <property type="entry name" value="RND-MFP_C"/>
    <property type="match status" value="1"/>
</dbReference>
<dbReference type="PANTHER" id="PTHR30469:SF15">
    <property type="entry name" value="HLYD FAMILY OF SECRETION PROTEINS"/>
    <property type="match status" value="1"/>
</dbReference>
<dbReference type="EMBL" id="BMXR01000003">
    <property type="protein sequence ID" value="GGX49859.1"/>
    <property type="molecule type" value="Genomic_DNA"/>
</dbReference>
<protein>
    <submittedName>
        <fullName evidence="8">RND transporter</fullName>
    </submittedName>
</protein>